<feature type="transmembrane region" description="Helical" evidence="1">
    <location>
        <begin position="13"/>
        <end position="30"/>
    </location>
</feature>
<reference evidence="2 3" key="1">
    <citation type="journal article" date="2017" name="Int. J. Parasitol.">
        <title>The genome of the protozoan parasite Cystoisospora suis and a reverse vaccinology approach to identify vaccine candidates.</title>
        <authorList>
            <person name="Palmieri N."/>
            <person name="Shrestha A."/>
            <person name="Ruttkowski B."/>
            <person name="Beck T."/>
            <person name="Vogl C."/>
            <person name="Tomley F."/>
            <person name="Blake D.P."/>
            <person name="Joachim A."/>
        </authorList>
    </citation>
    <scope>NUCLEOTIDE SEQUENCE [LARGE SCALE GENOMIC DNA]</scope>
    <source>
        <strain evidence="2 3">Wien I</strain>
    </source>
</reference>
<keyword evidence="1" id="KW-1133">Transmembrane helix</keyword>
<comment type="caution">
    <text evidence="2">The sequence shown here is derived from an EMBL/GenBank/DDBJ whole genome shotgun (WGS) entry which is preliminary data.</text>
</comment>
<keyword evidence="1" id="KW-0812">Transmembrane</keyword>
<dbReference type="VEuPathDB" id="ToxoDB:CSUI_008698"/>
<dbReference type="GeneID" id="94432035"/>
<evidence type="ECO:0000313" key="2">
    <source>
        <dbReference type="EMBL" id="PHJ17480.1"/>
    </source>
</evidence>
<sequence length="103" mass="12271">MWGFPSLSKSLDHFLFFFLLLVFCILPSLVDSPYYLFSQSFYSYSSFYRSFFLFSHVVLCVLQSHAFVPLSLLFSFSFSFSSFLFLFLFLFLFFFLLWGVSRP</sequence>
<dbReference type="RefSeq" id="XP_067919200.1">
    <property type="nucleotide sequence ID" value="XM_068068824.1"/>
</dbReference>
<gene>
    <name evidence="2" type="ORF">CSUI_008698</name>
</gene>
<protein>
    <recommendedName>
        <fullName evidence="4">Transmembrane protein</fullName>
    </recommendedName>
</protein>
<name>A0A2C6K7X3_9APIC</name>
<evidence type="ECO:0000256" key="1">
    <source>
        <dbReference type="SAM" id="Phobius"/>
    </source>
</evidence>
<feature type="transmembrane region" description="Helical" evidence="1">
    <location>
        <begin position="51"/>
        <end position="74"/>
    </location>
</feature>
<keyword evidence="1" id="KW-0472">Membrane</keyword>
<organism evidence="2 3">
    <name type="scientific">Cystoisospora suis</name>
    <dbReference type="NCBI Taxonomy" id="483139"/>
    <lineage>
        <taxon>Eukaryota</taxon>
        <taxon>Sar</taxon>
        <taxon>Alveolata</taxon>
        <taxon>Apicomplexa</taxon>
        <taxon>Conoidasida</taxon>
        <taxon>Coccidia</taxon>
        <taxon>Eucoccidiorida</taxon>
        <taxon>Eimeriorina</taxon>
        <taxon>Sarcocystidae</taxon>
        <taxon>Cystoisospora</taxon>
    </lineage>
</organism>
<evidence type="ECO:0008006" key="4">
    <source>
        <dbReference type="Google" id="ProtNLM"/>
    </source>
</evidence>
<feature type="transmembrane region" description="Helical" evidence="1">
    <location>
        <begin position="80"/>
        <end position="100"/>
    </location>
</feature>
<keyword evidence="3" id="KW-1185">Reference proteome</keyword>
<dbReference type="EMBL" id="MIGC01004935">
    <property type="protein sequence ID" value="PHJ17480.1"/>
    <property type="molecule type" value="Genomic_DNA"/>
</dbReference>
<dbReference type="Proteomes" id="UP000221165">
    <property type="component" value="Unassembled WGS sequence"/>
</dbReference>
<accession>A0A2C6K7X3</accession>
<dbReference type="AlphaFoldDB" id="A0A2C6K7X3"/>
<evidence type="ECO:0000313" key="3">
    <source>
        <dbReference type="Proteomes" id="UP000221165"/>
    </source>
</evidence>
<proteinExistence type="predicted"/>